<protein>
    <submittedName>
        <fullName evidence="2">Uncharacterized protein</fullName>
    </submittedName>
</protein>
<proteinExistence type="predicted"/>
<name>A0A6J7WGY6_9CAUD</name>
<evidence type="ECO:0000256" key="1">
    <source>
        <dbReference type="SAM" id="MobiDB-lite"/>
    </source>
</evidence>
<gene>
    <name evidence="2" type="ORF">UFOVP190_130</name>
</gene>
<accession>A0A6J7WGY6</accession>
<feature type="region of interest" description="Disordered" evidence="1">
    <location>
        <begin position="54"/>
        <end position="96"/>
    </location>
</feature>
<sequence>MREYINLIIENEQPQVINALVNLLNFAKSGDATDPSVQDTVALLTNIEQTAEKIENQPVAKQAPISQQRKPRPDITPVDRQPRPDTRTDNTQQVDNTVTEVRTSKLDQLGSRLANNKSWPVLLQALRAVGMSDNDIITHAESLIHYGREEEFKLSLEWDKTLEAEASALADKVVRNGDIIHGAILANSAKDGQQTTLAEAKEEAGTAIKAKIVDILKGIFSKPAKTEKDRSKVEQLRKLTAQFMNKCRVGIIDFEDILTSSTNKIDDLVDSSDLVIYNFIKREAFNAVPGTTAGAWGPGEIGLSMLATPVTKGEVGDLRVKTSKGVIEVELKGMQSAKSGGRFNSNAVAKAKDAGREYKKHLNTFYSELDKIFKQGKQKLPPIATTFKVVSNAKTGATKLKKPETFDLEAINKVWNPKLIEPASKINPQATLELVKQFLAGMADSAVLDEGKRYAQKSIDEMINDPKIINFNNDGSFTLNWLGIQANICKILYSVYAGVDKKGVIMYFNTITSNYYIVKGPNDMKKQILSGKLSTGNSIIDFGSGQTPASPQVGIA</sequence>
<reference evidence="2" key="1">
    <citation type="submission" date="2020-05" db="EMBL/GenBank/DDBJ databases">
        <authorList>
            <person name="Chiriac C."/>
            <person name="Salcher M."/>
            <person name="Ghai R."/>
            <person name="Kavagutti S V."/>
        </authorList>
    </citation>
    <scope>NUCLEOTIDE SEQUENCE</scope>
</reference>
<dbReference type="EMBL" id="LR798243">
    <property type="protein sequence ID" value="CAB5214472.1"/>
    <property type="molecule type" value="Genomic_DNA"/>
</dbReference>
<evidence type="ECO:0000313" key="2">
    <source>
        <dbReference type="EMBL" id="CAB5214472.1"/>
    </source>
</evidence>
<organism evidence="2">
    <name type="scientific">uncultured Caudovirales phage</name>
    <dbReference type="NCBI Taxonomy" id="2100421"/>
    <lineage>
        <taxon>Viruses</taxon>
        <taxon>Duplodnaviria</taxon>
        <taxon>Heunggongvirae</taxon>
        <taxon>Uroviricota</taxon>
        <taxon>Caudoviricetes</taxon>
        <taxon>Peduoviridae</taxon>
        <taxon>Maltschvirus</taxon>
        <taxon>Maltschvirus maltsch</taxon>
    </lineage>
</organism>